<keyword evidence="3" id="KW-0808">Transferase</keyword>
<dbReference type="InterPro" id="IPR046816">
    <property type="entry name" value="MmeI_Mtase"/>
</dbReference>
<dbReference type="InterPro" id="IPR050953">
    <property type="entry name" value="N4_N6_ade-DNA_methylase"/>
</dbReference>
<keyword evidence="2" id="KW-0489">Methyltransferase</keyword>
<accession>X1VRW3</accession>
<dbReference type="GO" id="GO:0009007">
    <property type="term" value="F:site-specific DNA-methyltransferase (adenine-specific) activity"/>
    <property type="evidence" value="ECO:0007669"/>
    <property type="project" value="UniProtKB-EC"/>
</dbReference>
<evidence type="ECO:0000313" key="6">
    <source>
        <dbReference type="EMBL" id="GAJ23332.1"/>
    </source>
</evidence>
<dbReference type="GO" id="GO:0032259">
    <property type="term" value="P:methylation"/>
    <property type="evidence" value="ECO:0007669"/>
    <property type="project" value="UniProtKB-KW"/>
</dbReference>
<dbReference type="PANTHER" id="PTHR33841:SF1">
    <property type="entry name" value="DNA METHYLTRANSFERASE A"/>
    <property type="match status" value="1"/>
</dbReference>
<dbReference type="InterPro" id="IPR029063">
    <property type="entry name" value="SAM-dependent_MTases_sf"/>
</dbReference>
<dbReference type="Pfam" id="PF20473">
    <property type="entry name" value="MmeI_Mtase"/>
    <property type="match status" value="1"/>
</dbReference>
<reference evidence="6" key="1">
    <citation type="journal article" date="2014" name="Front. Microbiol.">
        <title>High frequency of phylogenetically diverse reductive dehalogenase-homologous genes in deep subseafloor sedimentary metagenomes.</title>
        <authorList>
            <person name="Kawai M."/>
            <person name="Futagami T."/>
            <person name="Toyoda A."/>
            <person name="Takaki Y."/>
            <person name="Nishi S."/>
            <person name="Hori S."/>
            <person name="Arai W."/>
            <person name="Tsubouchi T."/>
            <person name="Morono Y."/>
            <person name="Uchiyama I."/>
            <person name="Ito T."/>
            <person name="Fujiyama A."/>
            <person name="Inagaki F."/>
            <person name="Takami H."/>
        </authorList>
    </citation>
    <scope>NUCLEOTIDE SEQUENCE</scope>
    <source>
        <strain evidence="6">Expedition CK06-06</strain>
    </source>
</reference>
<evidence type="ECO:0000256" key="3">
    <source>
        <dbReference type="ARBA" id="ARBA00022679"/>
    </source>
</evidence>
<feature type="domain" description="MmeI-like DNA-methyltransferase" evidence="5">
    <location>
        <begin position="11"/>
        <end position="114"/>
    </location>
</feature>
<feature type="non-terminal residue" evidence="6">
    <location>
        <position position="133"/>
    </location>
</feature>
<evidence type="ECO:0000256" key="1">
    <source>
        <dbReference type="ARBA" id="ARBA00011900"/>
    </source>
</evidence>
<evidence type="ECO:0000256" key="4">
    <source>
        <dbReference type="ARBA" id="ARBA00047942"/>
    </source>
</evidence>
<comment type="catalytic activity">
    <reaction evidence="4">
        <text>a 2'-deoxyadenosine in DNA + S-adenosyl-L-methionine = an N(6)-methyl-2'-deoxyadenosine in DNA + S-adenosyl-L-homocysteine + H(+)</text>
        <dbReference type="Rhea" id="RHEA:15197"/>
        <dbReference type="Rhea" id="RHEA-COMP:12418"/>
        <dbReference type="Rhea" id="RHEA-COMP:12419"/>
        <dbReference type="ChEBI" id="CHEBI:15378"/>
        <dbReference type="ChEBI" id="CHEBI:57856"/>
        <dbReference type="ChEBI" id="CHEBI:59789"/>
        <dbReference type="ChEBI" id="CHEBI:90615"/>
        <dbReference type="ChEBI" id="CHEBI:90616"/>
        <dbReference type="EC" id="2.1.1.72"/>
    </reaction>
</comment>
<comment type="caution">
    <text evidence="6">The sequence shown here is derived from an EMBL/GenBank/DDBJ whole genome shotgun (WGS) entry which is preliminary data.</text>
</comment>
<name>X1VRW3_9ZZZZ</name>
<dbReference type="EMBL" id="BARW01039883">
    <property type="protein sequence ID" value="GAJ23332.1"/>
    <property type="molecule type" value="Genomic_DNA"/>
</dbReference>
<dbReference type="EC" id="2.1.1.72" evidence="1"/>
<dbReference type="Gene3D" id="3.40.50.150">
    <property type="entry name" value="Vaccinia Virus protein VP39"/>
    <property type="match status" value="1"/>
</dbReference>
<feature type="non-terminal residue" evidence="6">
    <location>
        <position position="1"/>
    </location>
</feature>
<evidence type="ECO:0000259" key="5">
    <source>
        <dbReference type="Pfam" id="PF20473"/>
    </source>
</evidence>
<dbReference type="SUPFAM" id="SSF53335">
    <property type="entry name" value="S-adenosyl-L-methionine-dependent methyltransferases"/>
    <property type="match status" value="1"/>
</dbReference>
<organism evidence="6">
    <name type="scientific">marine sediment metagenome</name>
    <dbReference type="NCBI Taxonomy" id="412755"/>
    <lineage>
        <taxon>unclassified sequences</taxon>
        <taxon>metagenomes</taxon>
        <taxon>ecological metagenomes</taxon>
    </lineage>
</organism>
<proteinExistence type="predicted"/>
<evidence type="ECO:0000256" key="2">
    <source>
        <dbReference type="ARBA" id="ARBA00022603"/>
    </source>
</evidence>
<protein>
    <recommendedName>
        <fullName evidence="1">site-specific DNA-methyltransferase (adenine-specific)</fullName>
        <ecNumber evidence="1">2.1.1.72</ecNumber>
    </recommendedName>
</protein>
<gene>
    <name evidence="6" type="ORF">S12H4_60549</name>
</gene>
<dbReference type="PANTHER" id="PTHR33841">
    <property type="entry name" value="DNA METHYLTRANSFERASE YEEA-RELATED"/>
    <property type="match status" value="1"/>
</dbReference>
<sequence length="133" mass="15276">QDFTDDEKNAVVVALKEIDIIDPACGSGAFPMGILHRMLLALEKIDPKLEMWRKQYLSTYHPVMRKIIEDKLRKGNEQYIRKLTIIQDSIYGVNIQPIAVEIAKLRCFLSLVVDELVLDNEENRGIEPLPNLE</sequence>
<dbReference type="AlphaFoldDB" id="X1VRW3"/>